<comment type="similarity">
    <text evidence="1">Belongs to the mycobacterial PPE family.</text>
</comment>
<dbReference type="EMBL" id="MPNT01000041">
    <property type="protein sequence ID" value="OJZ66762.1"/>
    <property type="molecule type" value="Genomic_DNA"/>
</dbReference>
<organism evidence="4 5">
    <name type="scientific">Mycobacterium paraffinicum</name>
    <dbReference type="NCBI Taxonomy" id="53378"/>
    <lineage>
        <taxon>Bacteria</taxon>
        <taxon>Bacillati</taxon>
        <taxon>Actinomycetota</taxon>
        <taxon>Actinomycetes</taxon>
        <taxon>Mycobacteriales</taxon>
        <taxon>Mycobacteriaceae</taxon>
        <taxon>Mycobacterium</taxon>
    </lineage>
</organism>
<dbReference type="SUPFAM" id="SSF140459">
    <property type="entry name" value="PE/PPE dimer-like"/>
    <property type="match status" value="1"/>
</dbReference>
<accession>A0A1Q4HH39</accession>
<feature type="domain" description="PPE" evidence="3">
    <location>
        <begin position="139"/>
        <end position="276"/>
    </location>
</feature>
<evidence type="ECO:0000313" key="4">
    <source>
        <dbReference type="EMBL" id="OJZ66762.1"/>
    </source>
</evidence>
<feature type="compositionally biased region" description="Polar residues" evidence="2">
    <location>
        <begin position="299"/>
        <end position="311"/>
    </location>
</feature>
<sequence>MGLDIDTSGLRHAGELVHAAGEALHQQLDADVPPCGDDEVSKALMDNLNAWQRWLVQHIKAGAQQAFGAAAGIHSTASGFDTQDTAAAAAYGGAGGHAPAATPAAAHSGPGAAGAAPAGPPVTSPVPDISGRDGEKLALALHSGAGPTPALAKAAQWEGVATQAVTAHTALTGARTQLLASGHAAMSAPLLTRLDRAIGWTQQVATHASALANGYSTAAGAHTTATTAVGHPTVWRTTKTNLAEARADPFGAPRAQAYQTQLTGMQHTARVTLTGYTTTGKAAGTPPSTLPPGPGLAPNTPTAPGSPTPNTGDKPGETDQQDDPPAPKSGDGSPQTSKSSASGEGSGFQDMLGSLMGALGPLMQSFGQGNPLQSLGQLGQQLSQQAGNLAKATKPPIKPAALTHAHPAGGGAHKGGGGGSPIKPAALGGVHSAGLTGTPASSPPTGPSKPAASPAAASSSGSGGMGMMPMGRHGEGTESKKVHSYEQPIPEVDSEGRPGVVGAAEKAEPVVKPDAHNAVRARIAARKKETSTRDDA</sequence>
<reference evidence="4 5" key="1">
    <citation type="submission" date="2016-11" db="EMBL/GenBank/DDBJ databases">
        <title>Genome sequences of unsequenced Mycobacteria.</title>
        <authorList>
            <person name="Greninger A.L."/>
            <person name="Fang F."/>
            <person name="Jerome K.R."/>
        </authorList>
    </citation>
    <scope>NUCLEOTIDE SEQUENCE [LARGE SCALE GENOMIC DNA]</scope>
    <source>
        <strain evidence="4 5">M11</strain>
    </source>
</reference>
<dbReference type="InterPro" id="IPR038332">
    <property type="entry name" value="PPE_sf"/>
</dbReference>
<protein>
    <recommendedName>
        <fullName evidence="3">PPE domain-containing protein</fullName>
    </recommendedName>
</protein>
<dbReference type="Pfam" id="PF00823">
    <property type="entry name" value="PPE"/>
    <property type="match status" value="1"/>
</dbReference>
<dbReference type="STRING" id="53378.BRW65_26855"/>
<feature type="compositionally biased region" description="Polar residues" evidence="2">
    <location>
        <begin position="332"/>
        <end position="343"/>
    </location>
</feature>
<dbReference type="Proteomes" id="UP000186438">
    <property type="component" value="Unassembled WGS sequence"/>
</dbReference>
<dbReference type="AlphaFoldDB" id="A0A1Q4HH39"/>
<feature type="compositionally biased region" description="Low complexity" evidence="2">
    <location>
        <begin position="91"/>
        <end position="117"/>
    </location>
</feature>
<evidence type="ECO:0000259" key="3">
    <source>
        <dbReference type="Pfam" id="PF00823"/>
    </source>
</evidence>
<dbReference type="OrthoDB" id="4716227at2"/>
<evidence type="ECO:0000313" key="5">
    <source>
        <dbReference type="Proteomes" id="UP000186438"/>
    </source>
</evidence>
<evidence type="ECO:0000256" key="2">
    <source>
        <dbReference type="SAM" id="MobiDB-lite"/>
    </source>
</evidence>
<feature type="compositionally biased region" description="Gly residues" evidence="2">
    <location>
        <begin position="408"/>
        <end position="420"/>
    </location>
</feature>
<name>A0A1Q4HH39_9MYCO</name>
<feature type="compositionally biased region" description="Basic and acidic residues" evidence="2">
    <location>
        <begin position="505"/>
        <end position="517"/>
    </location>
</feature>
<feature type="region of interest" description="Disordered" evidence="2">
    <location>
        <begin position="91"/>
        <end position="131"/>
    </location>
</feature>
<feature type="region of interest" description="Disordered" evidence="2">
    <location>
        <begin position="400"/>
        <end position="536"/>
    </location>
</feature>
<comment type="caution">
    <text evidence="4">The sequence shown here is derived from an EMBL/GenBank/DDBJ whole genome shotgun (WGS) entry which is preliminary data.</text>
</comment>
<proteinExistence type="inferred from homology"/>
<feature type="compositionally biased region" description="Low complexity" evidence="2">
    <location>
        <begin position="277"/>
        <end position="287"/>
    </location>
</feature>
<dbReference type="InterPro" id="IPR000030">
    <property type="entry name" value="PPE_dom"/>
</dbReference>
<feature type="compositionally biased region" description="Basic and acidic residues" evidence="2">
    <location>
        <begin position="526"/>
        <end position="536"/>
    </location>
</feature>
<feature type="compositionally biased region" description="Basic and acidic residues" evidence="2">
    <location>
        <begin position="472"/>
        <end position="484"/>
    </location>
</feature>
<feature type="region of interest" description="Disordered" evidence="2">
    <location>
        <begin position="277"/>
        <end position="353"/>
    </location>
</feature>
<gene>
    <name evidence="4" type="ORF">BRW65_26855</name>
</gene>
<feature type="compositionally biased region" description="Low complexity" evidence="2">
    <location>
        <begin position="448"/>
        <end position="460"/>
    </location>
</feature>
<dbReference type="RefSeq" id="WP_065501439.1">
    <property type="nucleotide sequence ID" value="NZ_MPNT01000041.1"/>
</dbReference>
<dbReference type="Gene3D" id="1.20.1260.20">
    <property type="entry name" value="PPE superfamily"/>
    <property type="match status" value="1"/>
</dbReference>
<evidence type="ECO:0000256" key="1">
    <source>
        <dbReference type="ARBA" id="ARBA00010652"/>
    </source>
</evidence>
<keyword evidence="5" id="KW-1185">Reference proteome</keyword>